<evidence type="ECO:0000259" key="9">
    <source>
        <dbReference type="PROSITE" id="PS51460"/>
    </source>
</evidence>
<keyword evidence="11" id="KW-1185">Reference proteome</keyword>
<evidence type="ECO:0000256" key="2">
    <source>
        <dbReference type="ARBA" id="ARBA00022490"/>
    </source>
</evidence>
<feature type="compositionally biased region" description="Basic and acidic residues" evidence="7">
    <location>
        <begin position="2150"/>
        <end position="2159"/>
    </location>
</feature>
<keyword evidence="2" id="KW-0963">Cytoplasm</keyword>
<name>A0ABR2VY43_9FUNG</name>
<protein>
    <submittedName>
        <fullName evidence="10">Uncharacterized protein</fullName>
    </submittedName>
</protein>
<dbReference type="SMART" id="SM00243">
    <property type="entry name" value="GAS2"/>
    <property type="match status" value="1"/>
</dbReference>
<dbReference type="SMART" id="SM00033">
    <property type="entry name" value="CH"/>
    <property type="match status" value="2"/>
</dbReference>
<feature type="domain" description="Calponin-homology (CH)" evidence="8">
    <location>
        <begin position="46"/>
        <end position="150"/>
    </location>
</feature>
<dbReference type="InterPro" id="IPR001589">
    <property type="entry name" value="Actinin_actin-bd_CS"/>
</dbReference>
<evidence type="ECO:0000256" key="1">
    <source>
        <dbReference type="ARBA" id="ARBA00004245"/>
    </source>
</evidence>
<feature type="domain" description="Calponin-homology (CH)" evidence="8">
    <location>
        <begin position="199"/>
        <end position="314"/>
    </location>
</feature>
<reference evidence="10 11" key="1">
    <citation type="submission" date="2023-04" db="EMBL/GenBank/DDBJ databases">
        <title>Genome of Basidiobolus ranarum AG-B5.</title>
        <authorList>
            <person name="Stajich J.E."/>
            <person name="Carter-House D."/>
            <person name="Gryganskyi A."/>
        </authorList>
    </citation>
    <scope>NUCLEOTIDE SEQUENCE [LARGE SCALE GENOMIC DNA]</scope>
    <source>
        <strain evidence="10 11">AG-B5</strain>
    </source>
</reference>
<evidence type="ECO:0000256" key="3">
    <source>
        <dbReference type="ARBA" id="ARBA00022737"/>
    </source>
</evidence>
<keyword evidence="4" id="KW-0009">Actin-binding</keyword>
<evidence type="ECO:0000256" key="7">
    <source>
        <dbReference type="SAM" id="MobiDB-lite"/>
    </source>
</evidence>
<feature type="coiled-coil region" evidence="6">
    <location>
        <begin position="651"/>
        <end position="678"/>
    </location>
</feature>
<dbReference type="Gene3D" id="3.30.920.20">
    <property type="entry name" value="Gas2-like domain"/>
    <property type="match status" value="1"/>
</dbReference>
<evidence type="ECO:0000259" key="8">
    <source>
        <dbReference type="PROSITE" id="PS50021"/>
    </source>
</evidence>
<evidence type="ECO:0000313" key="10">
    <source>
        <dbReference type="EMBL" id="KAK9709861.1"/>
    </source>
</evidence>
<dbReference type="PROSITE" id="PS51460">
    <property type="entry name" value="GAR"/>
    <property type="match status" value="1"/>
</dbReference>
<keyword evidence="6" id="KW-0175">Coiled coil</keyword>
<gene>
    <name evidence="10" type="ORF">K7432_008744</name>
</gene>
<comment type="subcellular location">
    <subcellularLocation>
        <location evidence="1">Cytoplasm</location>
        <location evidence="1">Cytoskeleton</location>
    </subcellularLocation>
</comment>
<dbReference type="PROSITE" id="PS00019">
    <property type="entry name" value="ACTININ_1"/>
    <property type="match status" value="1"/>
</dbReference>
<dbReference type="Gene3D" id="1.10.418.10">
    <property type="entry name" value="Calponin-like domain"/>
    <property type="match status" value="2"/>
</dbReference>
<dbReference type="Pfam" id="PF02187">
    <property type="entry name" value="GAS2"/>
    <property type="match status" value="1"/>
</dbReference>
<keyword evidence="3" id="KW-0677">Repeat</keyword>
<dbReference type="InterPro" id="IPR036872">
    <property type="entry name" value="CH_dom_sf"/>
</dbReference>
<dbReference type="PANTHER" id="PTHR11915">
    <property type="entry name" value="SPECTRIN/FILAMIN RELATED CYTOSKELETAL PROTEIN"/>
    <property type="match status" value="1"/>
</dbReference>
<evidence type="ECO:0000256" key="5">
    <source>
        <dbReference type="ARBA" id="ARBA00023212"/>
    </source>
</evidence>
<dbReference type="EMBL" id="JASJQH010007375">
    <property type="protein sequence ID" value="KAK9709861.1"/>
    <property type="molecule type" value="Genomic_DNA"/>
</dbReference>
<dbReference type="Gene3D" id="1.20.58.60">
    <property type="match status" value="1"/>
</dbReference>
<dbReference type="SUPFAM" id="SSF47576">
    <property type="entry name" value="Calponin-homology domain, CH-domain"/>
    <property type="match status" value="1"/>
</dbReference>
<evidence type="ECO:0000256" key="6">
    <source>
        <dbReference type="SAM" id="Coils"/>
    </source>
</evidence>
<dbReference type="InterPro" id="IPR003108">
    <property type="entry name" value="GAR_dom"/>
</dbReference>
<proteinExistence type="predicted"/>
<keyword evidence="5" id="KW-0206">Cytoskeleton</keyword>
<dbReference type="InterPro" id="IPR036534">
    <property type="entry name" value="GAR_dom_sf"/>
</dbReference>
<dbReference type="InterPro" id="IPR001715">
    <property type="entry name" value="CH_dom"/>
</dbReference>
<feature type="compositionally biased region" description="Polar residues" evidence="7">
    <location>
        <begin position="2160"/>
        <end position="2179"/>
    </location>
</feature>
<sequence>MSQTTLKGSIATYRLPNHPSISTDSECNRLNFNDENLQGPTLTYEEIQKKTFTKWINSQLTNEDHITSIEVDLRDGNCLLKLLETLTSQPLPKTQDLSTRIQRIANVKRALQFLKDNLGENISYFDSEDIVDGTTELTLELIWYIINKYRVQPVDKEKLVNSLVFGLHSYPENIKKKSEKDPSVILGKDPLSGDPVSRKDIGNTLLLWVQNQLSVFGNLAPLVTDFNKSWKNGIAFSALIHRHDPKLIAHPETLQARIERRAQEPREILNVAFLVAYEEMGVPFLLDVEDILNVNLPDEKSIITYVSEFYKVMSKTQKDEEYCRITEIAREELDSRRDPKKREEQLNEAIVVGDELVMRIQTSRNSLPIISDVETEVDRLKLGSYWALLTSFESVTTELANSVQAFISRAEDLTIDDRLLSDDRGRLLKHQISQVSTEYEHLCHEAADLTRSCKELQQIADKSEEISIFRKAVDELVSDVEKLITMRLSGVIRRERSPLLTNINHDIDELEQSVSIINNAMPISSPNYLIAAKDLLLKAISDTKTLIHEENLRFKHEKSAQDFQVRVEEITTKLTDGIAEIVGVESALLASVCDLGKYKTVLSEQKALLKSSLNSLKAVEFELSTLDATTPIMEEKIKSQSSNANTIVSQIGLARGLAQQWQEQLEKLTKETQTFDELFKYLQMEKLIRAKLTSIKSLVDSWDEDIAEHVMTQTGNGLRLLRKKFEDMTLLYSEAIDFQPAQEKHVKLVELLKESEKLYEEKWQELSQIGTPATRWQDTAKDIENVLENLRSTLSSRILIHGLSCTQEQHINLLKEIGQLDKEIIAFEEVTWDPFEKLTVERLGESTPGIRVIVDNIHQVLLGSWIEVQESLERRKREVKFISRGFGFRKLADQLEVKMSDINLLAKKIVGQEGVRTEAEAQLDIFKCEIENLSLEYEELFDSEDEAYSKRLTELEDTYESTRNHLIQSQKESNSKIWWHQAEAAKVYISRLERKCNRVPTTLSEFKTQADVDFHVRKIAECISNLENFKKNDLALLTHTKDCLDALPDEEKSEDLDVIDHEFNAIQFNILDIGKKLKSNDELMTILLEVLPLQTNLQSLREQLTVKHEEALRLKSDAKWSPTLCDISPLVKKYKTLNEELANIKEKHLLPHSQSISLALDVLENSPHPDLLEKKKEILKERNEALEQYESLSGIVEHIKLAIKQASSIVKVMSLATNLEGSVAEVRGLLEELLVDSESDDSIVAEIFKTLEVDLERLGDEVRNIPEIDILLDGGDVCESNLFPLQAATSRYQNLATSIQSVFEEFSEKKDNLRREGIHDEYMHTYIQVKTCIDEKEKELLSFCTETSSKDIATLEAQCDSSVSIINDISALESSYLSLNALRLKYEENATSIEASKELQSILHSNREIEKRWDGLKELASNTSDGMKSALILARFSKTAQNLFLTLDSIQKEIDSTDPGKVRNEIVLRWREQLEEVDQDTSSVFLAACECCTPEYKPFLRKEYESTVKALDRVKAQLAAFLASIKSSRLLAVYLDDAADFHSALIKRNQEVSDARSAQGNISGESLENDESQLDKYTDIYLQLKSDLRMYTARHDHLREYYSTILAQSADVADKISQKQGQIESEWAYLSEAFNGIKQEMALLRLHAQWYQHLRDAEQLMNSFASRIEQLDGIDSVDLQQELEYFELELEKCQNILNFTQHPDWSSLLKSQHPNSPALQERYTLNEARLNELNLTPINLKNTYINNSLQFLQQQLNTLQHKVDSIRNNNNISLNIGDEVAAAETMLRNSIMKKIKTLDALFTSSNLDQRHQNQRRDVEARAKALLVILDELKSWYERVQEFHELVDRIDNALGSSLDLIDQNPEERAAAYSILKQLEASFSTLSKRIPKSIDKARSLARGLDDWNVQERLRILPEQWEEMKSLVARRLQELRVLAKRRVSRPGLVSNLTERRFMSRSRSMSPHITWKPKLANSRSTWRPTSPITGSYMRPTLASLSRVSAVNPSVGSLQNILGNSPRSSPSPMLDQTKRKPQARAIARHMPGPIPKKLTPNSPNIYIPDPKDPLDIEVGRVVNSCPINIKITKANENGRYWIGEIDPKLCYCRVLISKMVMVRVGGGWAELSRYLSEYAFFELRSITIDIEWVSSQESVEKNEHEIKPDTSTPTNDSAPRTPPSQGKTSDIMLHTESKSAGVFLFGEGSHEERLRL</sequence>
<evidence type="ECO:0000256" key="4">
    <source>
        <dbReference type="ARBA" id="ARBA00023203"/>
    </source>
</evidence>
<organism evidence="10 11">
    <name type="scientific">Basidiobolus ranarum</name>
    <dbReference type="NCBI Taxonomy" id="34480"/>
    <lineage>
        <taxon>Eukaryota</taxon>
        <taxon>Fungi</taxon>
        <taxon>Fungi incertae sedis</taxon>
        <taxon>Zoopagomycota</taxon>
        <taxon>Entomophthoromycotina</taxon>
        <taxon>Basidiobolomycetes</taxon>
        <taxon>Basidiobolales</taxon>
        <taxon>Basidiobolaceae</taxon>
        <taxon>Basidiobolus</taxon>
    </lineage>
</organism>
<dbReference type="SUPFAM" id="SSF143575">
    <property type="entry name" value="GAS2 domain-like"/>
    <property type="match status" value="1"/>
</dbReference>
<evidence type="ECO:0000313" key="11">
    <source>
        <dbReference type="Proteomes" id="UP001479436"/>
    </source>
</evidence>
<accession>A0ABR2VY43</accession>
<feature type="domain" description="GAR" evidence="9">
    <location>
        <begin position="2060"/>
        <end position="2133"/>
    </location>
</feature>
<dbReference type="Pfam" id="PF00307">
    <property type="entry name" value="CH"/>
    <property type="match status" value="2"/>
</dbReference>
<dbReference type="PROSITE" id="PS50021">
    <property type="entry name" value="CH"/>
    <property type="match status" value="2"/>
</dbReference>
<feature type="coiled-coil region" evidence="6">
    <location>
        <begin position="916"/>
        <end position="972"/>
    </location>
</feature>
<comment type="caution">
    <text evidence="10">The sequence shown here is derived from an EMBL/GenBank/DDBJ whole genome shotgun (WGS) entry which is preliminary data.</text>
</comment>
<feature type="region of interest" description="Disordered" evidence="7">
    <location>
        <begin position="2150"/>
        <end position="2183"/>
    </location>
</feature>
<dbReference type="Proteomes" id="UP001479436">
    <property type="component" value="Unassembled WGS sequence"/>
</dbReference>